<evidence type="ECO:0000256" key="9">
    <source>
        <dbReference type="SAM" id="Coils"/>
    </source>
</evidence>
<dbReference type="EC" id="2.7.13.3" evidence="2"/>
<feature type="transmembrane region" description="Helical" evidence="10">
    <location>
        <begin position="39"/>
        <end position="57"/>
    </location>
</feature>
<evidence type="ECO:0000256" key="2">
    <source>
        <dbReference type="ARBA" id="ARBA00012438"/>
    </source>
</evidence>
<dbReference type="PANTHER" id="PTHR24421">
    <property type="entry name" value="NITRATE/NITRITE SENSOR PROTEIN NARX-RELATED"/>
    <property type="match status" value="1"/>
</dbReference>
<dbReference type="EMBL" id="SFCC01000008">
    <property type="protein sequence ID" value="RZQ62819.1"/>
    <property type="molecule type" value="Genomic_DNA"/>
</dbReference>
<dbReference type="Gene3D" id="1.20.5.1930">
    <property type="match status" value="1"/>
</dbReference>
<sequence length="370" mass="39144">MTLWRRLLTGDPETGPLVRVLVTAVLAVALLAGGPREPWVWVLAAIAFGCWLFWAVFDGRLGWAPLAALAACSLLSTGTIGRADSGAATMAFVALLALASHLRPPTWLILGVLAADLVLLGVVAPHWTAATYGLAGLLLVLTLFGLNRRQYRSRVRQTEELLEQTRRVQEERAKAAALDERTRIAREMHDVLAHSLGALSVQLEVAEALLSERGDVGAALDRVRRSRRLAVDGLDEARRAVAALRTDVRPLPEALGELVEAFRLDHPSPITLRTAGTPRPVSAAAGVALLATAREALTNAVKHAPEAAVTVVLDYSGDTVSLEVANPAPPEAGAGGYGLTGMRERIALAGGTLAAGPVAAGWRVFAEVPR</sequence>
<keyword evidence="7" id="KW-0067">ATP-binding</keyword>
<dbReference type="InterPro" id="IPR036890">
    <property type="entry name" value="HATPase_C_sf"/>
</dbReference>
<keyword evidence="3" id="KW-0597">Phosphoprotein</keyword>
<keyword evidence="13" id="KW-1185">Reference proteome</keyword>
<dbReference type="InterPro" id="IPR050482">
    <property type="entry name" value="Sensor_HK_TwoCompSys"/>
</dbReference>
<dbReference type="GO" id="GO:0016020">
    <property type="term" value="C:membrane"/>
    <property type="evidence" value="ECO:0007669"/>
    <property type="project" value="InterPro"/>
</dbReference>
<evidence type="ECO:0000256" key="6">
    <source>
        <dbReference type="ARBA" id="ARBA00022777"/>
    </source>
</evidence>
<evidence type="ECO:0000259" key="11">
    <source>
        <dbReference type="Pfam" id="PF07730"/>
    </source>
</evidence>
<dbReference type="Pfam" id="PF07730">
    <property type="entry name" value="HisKA_3"/>
    <property type="match status" value="1"/>
</dbReference>
<evidence type="ECO:0000256" key="8">
    <source>
        <dbReference type="ARBA" id="ARBA00023012"/>
    </source>
</evidence>
<protein>
    <recommendedName>
        <fullName evidence="2">histidine kinase</fullName>
        <ecNumber evidence="2">2.7.13.3</ecNumber>
    </recommendedName>
</protein>
<dbReference type="InterPro" id="IPR011712">
    <property type="entry name" value="Sig_transdc_His_kin_sub3_dim/P"/>
</dbReference>
<feature type="transmembrane region" description="Helical" evidence="10">
    <location>
        <begin position="16"/>
        <end position="32"/>
    </location>
</feature>
<feature type="transmembrane region" description="Helical" evidence="10">
    <location>
        <begin position="129"/>
        <end position="146"/>
    </location>
</feature>
<accession>A0A4Q7J6Q7</accession>
<comment type="caution">
    <text evidence="12">The sequence shown here is derived from an EMBL/GenBank/DDBJ whole genome shotgun (WGS) entry which is preliminary data.</text>
</comment>
<keyword evidence="9" id="KW-0175">Coiled coil</keyword>
<dbReference type="GO" id="GO:0005524">
    <property type="term" value="F:ATP binding"/>
    <property type="evidence" value="ECO:0007669"/>
    <property type="project" value="UniProtKB-KW"/>
</dbReference>
<evidence type="ECO:0000313" key="13">
    <source>
        <dbReference type="Proteomes" id="UP000292003"/>
    </source>
</evidence>
<reference evidence="12 13" key="1">
    <citation type="submission" date="2019-02" db="EMBL/GenBank/DDBJ databases">
        <title>Draft genome sequence of Amycolatopsis sp. 8-3EHSu isolated from roots of Suaeda maritima.</title>
        <authorList>
            <person name="Duangmal K."/>
            <person name="Chantavorakit T."/>
        </authorList>
    </citation>
    <scope>NUCLEOTIDE SEQUENCE [LARGE SCALE GENOMIC DNA]</scope>
    <source>
        <strain evidence="12 13">8-3EHSu</strain>
    </source>
</reference>
<gene>
    <name evidence="12" type="ORF">EWH70_17955</name>
</gene>
<keyword evidence="4" id="KW-0808">Transferase</keyword>
<dbReference type="GO" id="GO:0000155">
    <property type="term" value="F:phosphorelay sensor kinase activity"/>
    <property type="evidence" value="ECO:0007669"/>
    <property type="project" value="InterPro"/>
</dbReference>
<keyword evidence="10" id="KW-1133">Transmembrane helix</keyword>
<feature type="coiled-coil region" evidence="9">
    <location>
        <begin position="148"/>
        <end position="181"/>
    </location>
</feature>
<evidence type="ECO:0000256" key="1">
    <source>
        <dbReference type="ARBA" id="ARBA00000085"/>
    </source>
</evidence>
<evidence type="ECO:0000256" key="5">
    <source>
        <dbReference type="ARBA" id="ARBA00022741"/>
    </source>
</evidence>
<evidence type="ECO:0000256" key="4">
    <source>
        <dbReference type="ARBA" id="ARBA00022679"/>
    </source>
</evidence>
<dbReference type="OrthoDB" id="227596at2"/>
<dbReference type="PANTHER" id="PTHR24421:SF10">
    <property type="entry name" value="NITRATE_NITRITE SENSOR PROTEIN NARQ"/>
    <property type="match status" value="1"/>
</dbReference>
<evidence type="ECO:0000313" key="12">
    <source>
        <dbReference type="EMBL" id="RZQ62819.1"/>
    </source>
</evidence>
<keyword evidence="10" id="KW-0812">Transmembrane</keyword>
<name>A0A4Q7J6Q7_9PSEU</name>
<keyword evidence="8" id="KW-0902">Two-component regulatory system</keyword>
<keyword evidence="5" id="KW-0547">Nucleotide-binding</keyword>
<feature type="transmembrane region" description="Helical" evidence="10">
    <location>
        <begin position="63"/>
        <end position="83"/>
    </location>
</feature>
<dbReference type="AlphaFoldDB" id="A0A4Q7J6Q7"/>
<organism evidence="12 13">
    <name type="scientific">Amycolatopsis suaedae</name>
    <dbReference type="NCBI Taxonomy" id="2510978"/>
    <lineage>
        <taxon>Bacteria</taxon>
        <taxon>Bacillati</taxon>
        <taxon>Actinomycetota</taxon>
        <taxon>Actinomycetes</taxon>
        <taxon>Pseudonocardiales</taxon>
        <taxon>Pseudonocardiaceae</taxon>
        <taxon>Amycolatopsis</taxon>
    </lineage>
</organism>
<dbReference type="CDD" id="cd16917">
    <property type="entry name" value="HATPase_UhpB-NarQ-NarX-like"/>
    <property type="match status" value="1"/>
</dbReference>
<dbReference type="Gene3D" id="3.30.565.10">
    <property type="entry name" value="Histidine kinase-like ATPase, C-terminal domain"/>
    <property type="match status" value="1"/>
</dbReference>
<dbReference type="RefSeq" id="WP_130476557.1">
    <property type="nucleotide sequence ID" value="NZ_SFCC01000008.1"/>
</dbReference>
<keyword evidence="10" id="KW-0472">Membrane</keyword>
<dbReference type="Proteomes" id="UP000292003">
    <property type="component" value="Unassembled WGS sequence"/>
</dbReference>
<feature type="domain" description="Signal transduction histidine kinase subgroup 3 dimerisation and phosphoacceptor" evidence="11">
    <location>
        <begin position="180"/>
        <end position="247"/>
    </location>
</feature>
<keyword evidence="6 12" id="KW-0418">Kinase</keyword>
<dbReference type="GO" id="GO:0046983">
    <property type="term" value="F:protein dimerization activity"/>
    <property type="evidence" value="ECO:0007669"/>
    <property type="project" value="InterPro"/>
</dbReference>
<dbReference type="SUPFAM" id="SSF55874">
    <property type="entry name" value="ATPase domain of HSP90 chaperone/DNA topoisomerase II/histidine kinase"/>
    <property type="match status" value="1"/>
</dbReference>
<comment type="catalytic activity">
    <reaction evidence="1">
        <text>ATP + protein L-histidine = ADP + protein N-phospho-L-histidine.</text>
        <dbReference type="EC" id="2.7.13.3"/>
    </reaction>
</comment>
<proteinExistence type="predicted"/>
<evidence type="ECO:0000256" key="10">
    <source>
        <dbReference type="SAM" id="Phobius"/>
    </source>
</evidence>
<evidence type="ECO:0000256" key="7">
    <source>
        <dbReference type="ARBA" id="ARBA00022840"/>
    </source>
</evidence>
<evidence type="ECO:0000256" key="3">
    <source>
        <dbReference type="ARBA" id="ARBA00022553"/>
    </source>
</evidence>